<organism evidence="1">
    <name type="scientific">marine sediment metagenome</name>
    <dbReference type="NCBI Taxonomy" id="412755"/>
    <lineage>
        <taxon>unclassified sequences</taxon>
        <taxon>metagenomes</taxon>
        <taxon>ecological metagenomes</taxon>
    </lineage>
</organism>
<evidence type="ECO:0000313" key="1">
    <source>
        <dbReference type="EMBL" id="KKN74241.1"/>
    </source>
</evidence>
<accession>A0A0F9VL54</accession>
<gene>
    <name evidence="1" type="ORF">LCGC14_0393270</name>
</gene>
<sequence>MTMDEVIEKIAQEFNELHDELKEKLSDIGCSGRYTVEYRKGLVEIFKKLFGRKLTEDGECPECKRWEGWVKYNCPTCKGTGSITITLEKLIEEWEK</sequence>
<protein>
    <recommendedName>
        <fullName evidence="2">CR-type domain-containing protein</fullName>
    </recommendedName>
</protein>
<proteinExistence type="predicted"/>
<evidence type="ECO:0008006" key="2">
    <source>
        <dbReference type="Google" id="ProtNLM"/>
    </source>
</evidence>
<dbReference type="AlphaFoldDB" id="A0A0F9VL54"/>
<comment type="caution">
    <text evidence="1">The sequence shown here is derived from an EMBL/GenBank/DDBJ whole genome shotgun (WGS) entry which is preliminary data.</text>
</comment>
<name>A0A0F9VL54_9ZZZZ</name>
<reference evidence="1" key="1">
    <citation type="journal article" date="2015" name="Nature">
        <title>Complex archaea that bridge the gap between prokaryotes and eukaryotes.</title>
        <authorList>
            <person name="Spang A."/>
            <person name="Saw J.H."/>
            <person name="Jorgensen S.L."/>
            <person name="Zaremba-Niedzwiedzka K."/>
            <person name="Martijn J."/>
            <person name="Lind A.E."/>
            <person name="van Eijk R."/>
            <person name="Schleper C."/>
            <person name="Guy L."/>
            <person name="Ettema T.J."/>
        </authorList>
    </citation>
    <scope>NUCLEOTIDE SEQUENCE</scope>
</reference>
<dbReference type="EMBL" id="LAZR01000330">
    <property type="protein sequence ID" value="KKN74241.1"/>
    <property type="molecule type" value="Genomic_DNA"/>
</dbReference>